<dbReference type="NCBIfam" id="TIGR00342">
    <property type="entry name" value="tRNA uracil 4-sulfurtransferase ThiI"/>
    <property type="match status" value="1"/>
</dbReference>
<dbReference type="GO" id="GO:0052837">
    <property type="term" value="P:thiazole biosynthetic process"/>
    <property type="evidence" value="ECO:0007669"/>
    <property type="project" value="TreeGrafter"/>
</dbReference>
<evidence type="ECO:0000256" key="2">
    <source>
        <dbReference type="ARBA" id="ARBA00004948"/>
    </source>
</evidence>
<keyword evidence="6 19" id="KW-0547">Nucleotide-binding</keyword>
<proteinExistence type="inferred from homology"/>
<dbReference type="EMBL" id="CP020557">
    <property type="protein sequence ID" value="ARF67129.1"/>
    <property type="molecule type" value="Genomic_DNA"/>
</dbReference>
<dbReference type="GO" id="GO:0004810">
    <property type="term" value="F:CCA tRNA nucleotidyltransferase activity"/>
    <property type="evidence" value="ECO:0007669"/>
    <property type="project" value="InterPro"/>
</dbReference>
<dbReference type="Gene3D" id="3.40.50.620">
    <property type="entry name" value="HUPs"/>
    <property type="match status" value="1"/>
</dbReference>
<dbReference type="RefSeq" id="WP_024094515.1">
    <property type="nucleotide sequence ID" value="NZ_CP019794.1"/>
</dbReference>
<dbReference type="Gene3D" id="3.30.2130.30">
    <property type="match status" value="1"/>
</dbReference>
<comment type="function">
    <text evidence="12 19">Catalyzes the ATP-dependent transfer of a sulfur to tRNA to produce 4-thiouridine in position 8 of tRNAs, which functions as a near-UV photosensor. Also catalyzes the transfer of sulfur to the sulfur carrier protein ThiS, forming ThiS-thiocarboxylate. This is a step in the synthesis of thiazole, in the thiamine biosynthesis pathway. The sulfur is donated as persulfide by IscS.</text>
</comment>
<keyword evidence="5 19" id="KW-0808">Transferase</keyword>
<evidence type="ECO:0000256" key="8">
    <source>
        <dbReference type="ARBA" id="ARBA00022884"/>
    </source>
</evidence>
<dbReference type="PANTHER" id="PTHR43209:SF1">
    <property type="entry name" value="TRNA SULFURTRANSFERASE"/>
    <property type="match status" value="1"/>
</dbReference>
<evidence type="ECO:0000256" key="6">
    <source>
        <dbReference type="ARBA" id="ARBA00022741"/>
    </source>
</evidence>
<comment type="catalytic activity">
    <reaction evidence="10 19">
        <text>[ThiI sulfur-carrier protein]-S-sulfanyl-L-cysteine + a uridine in tRNA + 2 reduced [2Fe-2S]-[ferredoxin] + ATP + H(+) = [ThiI sulfur-carrier protein]-L-cysteine + a 4-thiouridine in tRNA + 2 oxidized [2Fe-2S]-[ferredoxin] + AMP + diphosphate</text>
        <dbReference type="Rhea" id="RHEA:24176"/>
        <dbReference type="Rhea" id="RHEA-COMP:10000"/>
        <dbReference type="Rhea" id="RHEA-COMP:10001"/>
        <dbReference type="Rhea" id="RHEA-COMP:13337"/>
        <dbReference type="Rhea" id="RHEA-COMP:13338"/>
        <dbReference type="Rhea" id="RHEA-COMP:13339"/>
        <dbReference type="Rhea" id="RHEA-COMP:13340"/>
        <dbReference type="ChEBI" id="CHEBI:15378"/>
        <dbReference type="ChEBI" id="CHEBI:29950"/>
        <dbReference type="ChEBI" id="CHEBI:30616"/>
        <dbReference type="ChEBI" id="CHEBI:33019"/>
        <dbReference type="ChEBI" id="CHEBI:33737"/>
        <dbReference type="ChEBI" id="CHEBI:33738"/>
        <dbReference type="ChEBI" id="CHEBI:61963"/>
        <dbReference type="ChEBI" id="CHEBI:65315"/>
        <dbReference type="ChEBI" id="CHEBI:136798"/>
        <dbReference type="ChEBI" id="CHEBI:456215"/>
        <dbReference type="EC" id="2.8.1.4"/>
    </reaction>
</comment>
<dbReference type="SUPFAM" id="SSF52402">
    <property type="entry name" value="Adenine nucleotide alpha hydrolases-like"/>
    <property type="match status" value="1"/>
</dbReference>
<keyword evidence="3 19" id="KW-0963">Cytoplasm</keyword>
<feature type="binding site" evidence="19">
    <location>
        <begin position="210"/>
        <end position="211"/>
    </location>
    <ligand>
        <name>ATP</name>
        <dbReference type="ChEBI" id="CHEBI:30616"/>
    </ligand>
</feature>
<evidence type="ECO:0000256" key="5">
    <source>
        <dbReference type="ARBA" id="ARBA00022679"/>
    </source>
</evidence>
<dbReference type="InterPro" id="IPR054173">
    <property type="entry name" value="ThiI_fer"/>
</dbReference>
<name>A0A1U9YIS1_9BACL</name>
<sequence>MQPELIVVRLGELTLKGKNRMRFENKILSQLQNVLQDYPDCVISREYGRVYVHLHGTDYRSVANQVKQVFGVESFCPAYQSELDLEAIRKKALIIAKGQPHVPTTFKVYVRRVNKMFPYGSHEMNHLVGGYVLQACPWLKVDVHHPELELRIEIREQGALLYTYSEMEEAAGGFPLGMSGKGMLLLSGGIDSPVAGWMAMRRGLEIEAVHFHSYPYTSERAKQKVIELARILSRYGGIIKLHLVPFTEIQTRIHQEYRENLLITIYRRCMYRIAEKLAEKRKALALVTGESLGQVASQTLTSMNVIGRVVEMPIIQPLVTLDKKEIVKVAQEIGTFETSILPYEDCCTIFMPKSPSTKPNLKLIETIEKGMPWLPELIDRAVEETEMIVLKPEKTEQLDHLF</sequence>
<evidence type="ECO:0000256" key="13">
    <source>
        <dbReference type="ARBA" id="ARBA00061472"/>
    </source>
</evidence>
<evidence type="ECO:0000256" key="17">
    <source>
        <dbReference type="ARBA" id="ARBA00077849"/>
    </source>
</evidence>
<keyword evidence="9 19" id="KW-0784">Thiamine biosynthesis</keyword>
<dbReference type="InterPro" id="IPR049962">
    <property type="entry name" value="THUMP_ThiI"/>
</dbReference>
<comment type="similarity">
    <text evidence="13 19">Belongs to the ThiI family.</text>
</comment>
<dbReference type="AlphaFoldDB" id="A0A1U9YIS1"/>
<dbReference type="Pfam" id="PF22025">
    <property type="entry name" value="ThiI_fer"/>
    <property type="match status" value="1"/>
</dbReference>
<evidence type="ECO:0000256" key="18">
    <source>
        <dbReference type="ARBA" id="ARBA00080570"/>
    </source>
</evidence>
<evidence type="ECO:0000256" key="10">
    <source>
        <dbReference type="ARBA" id="ARBA00050570"/>
    </source>
</evidence>
<dbReference type="GO" id="GO:0009229">
    <property type="term" value="P:thiamine diphosphate biosynthetic process"/>
    <property type="evidence" value="ECO:0007669"/>
    <property type="project" value="UniProtKB-UniRule"/>
</dbReference>
<dbReference type="InterPro" id="IPR050102">
    <property type="entry name" value="tRNA_sulfurtransferase_ThiI"/>
</dbReference>
<reference evidence="20 21" key="1">
    <citation type="submission" date="2017-03" db="EMBL/GenBank/DDBJ databases">
        <title>Paenibacillus larvae genome sequencing.</title>
        <authorList>
            <person name="Dingman D.W."/>
        </authorList>
    </citation>
    <scope>NUCLEOTIDE SEQUENCE [LARGE SCALE GENOMIC DNA]</scope>
    <source>
        <strain evidence="20 21">SAG 10367</strain>
    </source>
</reference>
<dbReference type="GO" id="GO:0000049">
    <property type="term" value="F:tRNA binding"/>
    <property type="evidence" value="ECO:0007669"/>
    <property type="project" value="UniProtKB-UniRule"/>
</dbReference>
<protein>
    <recommendedName>
        <fullName evidence="15 19">Probable tRNA sulfurtransferase</fullName>
        <ecNumber evidence="14 19">2.8.1.4</ecNumber>
    </recommendedName>
    <alternativeName>
        <fullName evidence="16 19">Sulfur carrier protein ThiS sulfurtransferase</fullName>
    </alternativeName>
    <alternativeName>
        <fullName evidence="17 19">Thiamine biosynthesis protein ThiI</fullName>
    </alternativeName>
    <alternativeName>
        <fullName evidence="18 19">tRNA 4-thiouridine synthase</fullName>
    </alternativeName>
</protein>
<evidence type="ECO:0000256" key="16">
    <source>
        <dbReference type="ARBA" id="ARBA00075337"/>
    </source>
</evidence>
<dbReference type="InterPro" id="IPR049961">
    <property type="entry name" value="ThiI_N"/>
</dbReference>
<organism evidence="20 21">
    <name type="scientific">Paenibacillus larvae subsp. pulvifaciens</name>
    <dbReference type="NCBI Taxonomy" id="1477"/>
    <lineage>
        <taxon>Bacteria</taxon>
        <taxon>Bacillati</taxon>
        <taxon>Bacillota</taxon>
        <taxon>Bacilli</taxon>
        <taxon>Bacillales</taxon>
        <taxon>Paenibacillaceae</taxon>
        <taxon>Paenibacillus</taxon>
    </lineage>
</organism>
<gene>
    <name evidence="19" type="primary">thiI</name>
    <name evidence="20" type="ORF">B7C51_03875</name>
</gene>
<dbReference type="GO" id="GO:0009228">
    <property type="term" value="P:thiamine biosynthetic process"/>
    <property type="evidence" value="ECO:0007669"/>
    <property type="project" value="UniProtKB-KW"/>
</dbReference>
<evidence type="ECO:0000256" key="7">
    <source>
        <dbReference type="ARBA" id="ARBA00022840"/>
    </source>
</evidence>
<dbReference type="Pfam" id="PF02568">
    <property type="entry name" value="ThiI"/>
    <property type="match status" value="1"/>
</dbReference>
<dbReference type="PROSITE" id="PS51165">
    <property type="entry name" value="THUMP"/>
    <property type="match status" value="1"/>
</dbReference>
<dbReference type="PANTHER" id="PTHR43209">
    <property type="entry name" value="TRNA SULFURTRANSFERASE"/>
    <property type="match status" value="1"/>
</dbReference>
<dbReference type="InterPro" id="IPR020536">
    <property type="entry name" value="ThiI_AANH"/>
</dbReference>
<dbReference type="GO" id="GO:0005524">
    <property type="term" value="F:ATP binding"/>
    <property type="evidence" value="ECO:0007669"/>
    <property type="project" value="UniProtKB-UniRule"/>
</dbReference>
<keyword evidence="7 19" id="KW-0067">ATP-binding</keyword>
<evidence type="ECO:0000256" key="12">
    <source>
        <dbReference type="ARBA" id="ARBA00058382"/>
    </source>
</evidence>
<dbReference type="EC" id="2.8.1.4" evidence="14 19"/>
<dbReference type="GO" id="GO:0140741">
    <property type="term" value="F:tRNA-uracil-4 sulfurtransferase activity"/>
    <property type="evidence" value="ECO:0007669"/>
    <property type="project" value="UniProtKB-EC"/>
</dbReference>
<evidence type="ECO:0000313" key="21">
    <source>
        <dbReference type="Proteomes" id="UP000192727"/>
    </source>
</evidence>
<dbReference type="CDD" id="cd01712">
    <property type="entry name" value="PPase_ThiI"/>
    <property type="match status" value="1"/>
</dbReference>
<feature type="binding site" evidence="19">
    <location>
        <position position="298"/>
    </location>
    <ligand>
        <name>ATP</name>
        <dbReference type="ChEBI" id="CHEBI:30616"/>
    </ligand>
</feature>
<dbReference type="Proteomes" id="UP000192727">
    <property type="component" value="Chromosome"/>
</dbReference>
<dbReference type="InterPro" id="IPR003720">
    <property type="entry name" value="tRNA_STrfase"/>
</dbReference>
<keyword evidence="4 19" id="KW-0820">tRNA-binding</keyword>
<comment type="subcellular location">
    <subcellularLocation>
        <location evidence="1 19">Cytoplasm</location>
    </subcellularLocation>
</comment>
<dbReference type="UniPathway" id="UPA00060"/>
<dbReference type="FunFam" id="3.40.50.620:FF:000053">
    <property type="entry name" value="Probable tRNA sulfurtransferase"/>
    <property type="match status" value="1"/>
</dbReference>
<evidence type="ECO:0000256" key="19">
    <source>
        <dbReference type="HAMAP-Rule" id="MF_00021"/>
    </source>
</evidence>
<keyword evidence="8 19" id="KW-0694">RNA-binding</keyword>
<evidence type="ECO:0000256" key="1">
    <source>
        <dbReference type="ARBA" id="ARBA00004496"/>
    </source>
</evidence>
<dbReference type="InterPro" id="IPR004114">
    <property type="entry name" value="THUMP_dom"/>
</dbReference>
<evidence type="ECO:0000256" key="9">
    <source>
        <dbReference type="ARBA" id="ARBA00022977"/>
    </source>
</evidence>
<evidence type="ECO:0000256" key="14">
    <source>
        <dbReference type="ARBA" id="ARBA00066827"/>
    </source>
</evidence>
<dbReference type="GO" id="GO:0002937">
    <property type="term" value="P:tRNA 4-thiouridine biosynthesis"/>
    <property type="evidence" value="ECO:0007669"/>
    <property type="project" value="TreeGrafter"/>
</dbReference>
<evidence type="ECO:0000256" key="15">
    <source>
        <dbReference type="ARBA" id="ARBA00071867"/>
    </source>
</evidence>
<evidence type="ECO:0000256" key="4">
    <source>
        <dbReference type="ARBA" id="ARBA00022555"/>
    </source>
</evidence>
<evidence type="ECO:0000256" key="3">
    <source>
        <dbReference type="ARBA" id="ARBA00022490"/>
    </source>
</evidence>
<feature type="binding site" evidence="19">
    <location>
        <begin position="185"/>
        <end position="186"/>
    </location>
    <ligand>
        <name>ATP</name>
        <dbReference type="ChEBI" id="CHEBI:30616"/>
    </ligand>
</feature>
<evidence type="ECO:0000313" key="20">
    <source>
        <dbReference type="EMBL" id="ARF67129.1"/>
    </source>
</evidence>
<evidence type="ECO:0000256" key="11">
    <source>
        <dbReference type="ARBA" id="ARBA00052330"/>
    </source>
</evidence>
<dbReference type="SMART" id="SM00981">
    <property type="entry name" value="THUMP"/>
    <property type="match status" value="1"/>
</dbReference>
<dbReference type="CDD" id="cd11716">
    <property type="entry name" value="THUMP_ThiI"/>
    <property type="match status" value="1"/>
</dbReference>
<dbReference type="SUPFAM" id="SSF143437">
    <property type="entry name" value="THUMP domain-like"/>
    <property type="match status" value="1"/>
</dbReference>
<dbReference type="Pfam" id="PF02926">
    <property type="entry name" value="THUMP"/>
    <property type="match status" value="1"/>
</dbReference>
<feature type="binding site" evidence="19">
    <location>
        <position position="289"/>
    </location>
    <ligand>
        <name>ATP</name>
        <dbReference type="ChEBI" id="CHEBI:30616"/>
    </ligand>
</feature>
<dbReference type="InterPro" id="IPR014729">
    <property type="entry name" value="Rossmann-like_a/b/a_fold"/>
</dbReference>
<dbReference type="HAMAP" id="MF_00021">
    <property type="entry name" value="ThiI"/>
    <property type="match status" value="1"/>
</dbReference>
<dbReference type="GeneID" id="64219699"/>
<comment type="pathway">
    <text evidence="2 19">Cofactor biosynthesis; thiamine diphosphate biosynthesis.</text>
</comment>
<feature type="binding site" evidence="19">
    <location>
        <position position="267"/>
    </location>
    <ligand>
        <name>ATP</name>
        <dbReference type="ChEBI" id="CHEBI:30616"/>
    </ligand>
</feature>
<accession>A0A1U9YIS1</accession>
<comment type="catalytic activity">
    <reaction evidence="11 19">
        <text>[ThiS sulfur-carrier protein]-C-terminal Gly-Gly-AMP + S-sulfanyl-L-cysteinyl-[cysteine desulfurase] + AH2 = [ThiS sulfur-carrier protein]-C-terminal-Gly-aminoethanethioate + L-cysteinyl-[cysteine desulfurase] + A + AMP + 2 H(+)</text>
        <dbReference type="Rhea" id="RHEA:43340"/>
        <dbReference type="Rhea" id="RHEA-COMP:12157"/>
        <dbReference type="Rhea" id="RHEA-COMP:12158"/>
        <dbReference type="Rhea" id="RHEA-COMP:12910"/>
        <dbReference type="Rhea" id="RHEA-COMP:19908"/>
        <dbReference type="ChEBI" id="CHEBI:13193"/>
        <dbReference type="ChEBI" id="CHEBI:15378"/>
        <dbReference type="ChEBI" id="CHEBI:17499"/>
        <dbReference type="ChEBI" id="CHEBI:29950"/>
        <dbReference type="ChEBI" id="CHEBI:61963"/>
        <dbReference type="ChEBI" id="CHEBI:90618"/>
        <dbReference type="ChEBI" id="CHEBI:232372"/>
        <dbReference type="ChEBI" id="CHEBI:456215"/>
    </reaction>
</comment>
<dbReference type="GO" id="GO:0005829">
    <property type="term" value="C:cytosol"/>
    <property type="evidence" value="ECO:0007669"/>
    <property type="project" value="TreeGrafter"/>
</dbReference>